<comment type="caution">
    <text evidence="2">The sequence shown here is derived from an EMBL/GenBank/DDBJ whole genome shotgun (WGS) entry which is preliminary data.</text>
</comment>
<dbReference type="EMBL" id="QMDV01000002">
    <property type="protein sequence ID" value="RAU83150.1"/>
    <property type="molecule type" value="Genomic_DNA"/>
</dbReference>
<evidence type="ECO:0000313" key="2">
    <source>
        <dbReference type="EMBL" id="RAU83150.1"/>
    </source>
</evidence>
<dbReference type="SUPFAM" id="SSF53335">
    <property type="entry name" value="S-adenosyl-L-methionine-dependent methyltransferases"/>
    <property type="match status" value="1"/>
</dbReference>
<name>A0A364RFN3_9BACT</name>
<dbReference type="InterPro" id="IPR013216">
    <property type="entry name" value="Methyltransf_11"/>
</dbReference>
<dbReference type="Gene3D" id="3.40.50.150">
    <property type="entry name" value="Vaccinia Virus protein VP39"/>
    <property type="match status" value="1"/>
</dbReference>
<dbReference type="RefSeq" id="WP_112305300.1">
    <property type="nucleotide sequence ID" value="NZ_QMDV01000002.1"/>
</dbReference>
<organism evidence="2 3">
    <name type="scientific">Pontibacter arcticus</name>
    <dbReference type="NCBI Taxonomy" id="2080288"/>
    <lineage>
        <taxon>Bacteria</taxon>
        <taxon>Pseudomonadati</taxon>
        <taxon>Bacteroidota</taxon>
        <taxon>Cytophagia</taxon>
        <taxon>Cytophagales</taxon>
        <taxon>Hymenobacteraceae</taxon>
        <taxon>Pontibacter</taxon>
    </lineage>
</organism>
<feature type="domain" description="Methyltransferase type 11" evidence="1">
    <location>
        <begin position="43"/>
        <end position="134"/>
    </location>
</feature>
<dbReference type="OrthoDB" id="703529at2"/>
<keyword evidence="2" id="KW-0489">Methyltransferase</keyword>
<dbReference type="CDD" id="cd02440">
    <property type="entry name" value="AdoMet_MTases"/>
    <property type="match status" value="1"/>
</dbReference>
<dbReference type="InterPro" id="IPR029063">
    <property type="entry name" value="SAM-dependent_MTases_sf"/>
</dbReference>
<dbReference type="PANTHER" id="PTHR43861:SF1">
    <property type="entry name" value="TRANS-ACONITATE 2-METHYLTRANSFERASE"/>
    <property type="match status" value="1"/>
</dbReference>
<evidence type="ECO:0000259" key="1">
    <source>
        <dbReference type="Pfam" id="PF08241"/>
    </source>
</evidence>
<sequence>MAEFWELSFRDKNTMWGFEPADAAIATLSLFREKGLNKILIPGFGYGRNAKVFTDAGFNVTGIEISETAIALAQKHYGKNVKVYHGSVSAMPFDQEFYDGIFCYALIHLLDKKERVKLITDCYNQLQPDGYMVFVTISKNDATYGNGVELSKDRFETRHGVQLFLYNSDSIKEEFGKYGIIDLKEIEEPAKNMGDRPSQKFWLITCRKQEK</sequence>
<protein>
    <submittedName>
        <fullName evidence="2">SAM-dependent methyltransferase</fullName>
    </submittedName>
</protein>
<accession>A0A364RFN3</accession>
<dbReference type="Proteomes" id="UP000251692">
    <property type="component" value="Unassembled WGS sequence"/>
</dbReference>
<reference evidence="2 3" key="1">
    <citation type="submission" date="2018-06" db="EMBL/GenBank/DDBJ databases">
        <authorList>
            <person name="Liu Z.-W."/>
        </authorList>
    </citation>
    <scope>NUCLEOTIDE SEQUENCE [LARGE SCALE GENOMIC DNA]</scope>
    <source>
        <strain evidence="2 3">2b14</strain>
    </source>
</reference>
<keyword evidence="3" id="KW-1185">Reference proteome</keyword>
<keyword evidence="2" id="KW-0808">Transferase</keyword>
<proteinExistence type="predicted"/>
<dbReference type="AlphaFoldDB" id="A0A364RFN3"/>
<reference evidence="2 3" key="2">
    <citation type="submission" date="2018-07" db="EMBL/GenBank/DDBJ databases">
        <title>Pontibacter sp. 2b14 genomic sequence and assembly.</title>
        <authorList>
            <person name="Du Z.-J."/>
        </authorList>
    </citation>
    <scope>NUCLEOTIDE SEQUENCE [LARGE SCALE GENOMIC DNA]</scope>
    <source>
        <strain evidence="2 3">2b14</strain>
    </source>
</reference>
<dbReference type="Pfam" id="PF08241">
    <property type="entry name" value="Methyltransf_11"/>
    <property type="match status" value="1"/>
</dbReference>
<dbReference type="GO" id="GO:0008757">
    <property type="term" value="F:S-adenosylmethionine-dependent methyltransferase activity"/>
    <property type="evidence" value="ECO:0007669"/>
    <property type="project" value="InterPro"/>
</dbReference>
<gene>
    <name evidence="2" type="ORF">DP923_07945</name>
</gene>
<evidence type="ECO:0000313" key="3">
    <source>
        <dbReference type="Proteomes" id="UP000251692"/>
    </source>
</evidence>
<dbReference type="GO" id="GO:0032259">
    <property type="term" value="P:methylation"/>
    <property type="evidence" value="ECO:0007669"/>
    <property type="project" value="UniProtKB-KW"/>
</dbReference>
<dbReference type="PANTHER" id="PTHR43861">
    <property type="entry name" value="TRANS-ACONITATE 2-METHYLTRANSFERASE-RELATED"/>
    <property type="match status" value="1"/>
</dbReference>